<dbReference type="GO" id="GO:0005886">
    <property type="term" value="C:plasma membrane"/>
    <property type="evidence" value="ECO:0007669"/>
    <property type="project" value="UniProtKB-SubCell"/>
</dbReference>
<gene>
    <name evidence="4" type="ORF">EG19_08825</name>
    <name evidence="3" type="ORF">ENP06_05955</name>
</gene>
<comment type="catalytic activity">
    <reaction evidence="2">
        <text>a quinone + NADH + 5 H(+)(in) = a quinol + NAD(+) + 4 H(+)(out)</text>
        <dbReference type="Rhea" id="RHEA:57888"/>
        <dbReference type="ChEBI" id="CHEBI:15378"/>
        <dbReference type="ChEBI" id="CHEBI:24646"/>
        <dbReference type="ChEBI" id="CHEBI:57540"/>
        <dbReference type="ChEBI" id="CHEBI:57945"/>
        <dbReference type="ChEBI" id="CHEBI:132124"/>
    </reaction>
</comment>
<proteinExistence type="inferred from homology"/>
<feature type="transmembrane region" description="Helical" evidence="2">
    <location>
        <begin position="37"/>
        <end position="54"/>
    </location>
</feature>
<feature type="transmembrane region" description="Helical" evidence="2">
    <location>
        <begin position="60"/>
        <end position="84"/>
    </location>
</feature>
<dbReference type="EMBL" id="JMFG01000038">
    <property type="protein sequence ID" value="KDA52931.1"/>
    <property type="molecule type" value="Genomic_DNA"/>
</dbReference>
<dbReference type="AlphaFoldDB" id="A0A062XXV8"/>
<dbReference type="InterPro" id="IPR042106">
    <property type="entry name" value="Nuo/plastoQ_OxRdtase_6_NuoJ"/>
</dbReference>
<keyword evidence="2" id="KW-0812">Transmembrane</keyword>
<dbReference type="Proteomes" id="UP000027284">
    <property type="component" value="Unassembled WGS sequence"/>
</dbReference>
<comment type="subcellular location">
    <subcellularLocation>
        <location evidence="2">Cell membrane</location>
        <topology evidence="2">Multi-pass membrane protein</topology>
    </subcellularLocation>
</comment>
<dbReference type="GO" id="GO:0008137">
    <property type="term" value="F:NADH dehydrogenase (ubiquinone) activity"/>
    <property type="evidence" value="ECO:0007669"/>
    <property type="project" value="UniProtKB-UniRule"/>
</dbReference>
<comment type="similarity">
    <text evidence="1 2">Belongs to the complex I subunit 6 family.</text>
</comment>
<evidence type="ECO:0000256" key="1">
    <source>
        <dbReference type="ARBA" id="ARBA00005698"/>
    </source>
</evidence>
<dbReference type="PANTHER" id="PTHR33269:SF17">
    <property type="entry name" value="NADH-UBIQUINONE OXIDOREDUCTASE CHAIN 6"/>
    <property type="match status" value="1"/>
</dbReference>
<sequence length="183" mass="19468">MDFLVAHFSQGVFLFLALISLGGAVGVVALRQPVHAALSLLASFLGVAGLFVLAHGEFLAAVQVLVYAGGVMVLFLFVIMFVNVRAAEKETQYLKPLVPLAVVGSMLFSALALTAMWALGKRPTADVSPLVSIAGERVGNTEAVGWLLYRDYLLPFEVVSVLLLVAMVGAIVLGRKPKETERA</sequence>
<protein>
    <recommendedName>
        <fullName evidence="2">NADH-quinone oxidoreductase subunit J</fullName>
        <ecNumber evidence="2">7.1.1.-</ecNumber>
    </recommendedName>
</protein>
<dbReference type="Pfam" id="PF00499">
    <property type="entry name" value="Oxidored_q3"/>
    <property type="match status" value="1"/>
</dbReference>
<keyword evidence="2" id="KW-1133">Transmembrane helix</keyword>
<feature type="transmembrane region" description="Helical" evidence="2">
    <location>
        <begin position="152"/>
        <end position="173"/>
    </location>
</feature>
<evidence type="ECO:0000313" key="5">
    <source>
        <dbReference type="Proteomes" id="UP000027284"/>
    </source>
</evidence>
<dbReference type="OrthoDB" id="9790848at2"/>
<keyword evidence="2" id="KW-0874">Quinone</keyword>
<dbReference type="STRING" id="1312852.EG19_08825"/>
<evidence type="ECO:0000313" key="4">
    <source>
        <dbReference type="EMBL" id="KDA52931.1"/>
    </source>
</evidence>
<accession>A0A062XXV8</accession>
<feature type="transmembrane region" description="Helical" evidence="2">
    <location>
        <begin position="96"/>
        <end position="119"/>
    </location>
</feature>
<comment type="function">
    <text evidence="2">NDH-1 shuttles electrons from NADH, via FMN and iron-sulfur (Fe-S) centers, to quinones in the respiratory chain. Couples the redox reaction to proton translocation (for every two electrons transferred, four hydrogen ions are translocated across the cytoplasmic membrane), and thus conserves the redox energy in a proton gradient.</text>
</comment>
<dbReference type="Gene3D" id="1.20.120.1200">
    <property type="entry name" value="NADH-ubiquinone/plastoquinone oxidoreductase chain 6, subunit NuoJ"/>
    <property type="match status" value="1"/>
</dbReference>
<reference evidence="4 5" key="1">
    <citation type="submission" date="2014-04" db="EMBL/GenBank/DDBJ databases">
        <title>The Genome Sequence of Thermoanaerobaculum aquaticum MP-01, The First Cultivated Group 23 Acidobacterium.</title>
        <authorList>
            <person name="Stamps B.W."/>
            <person name="Losey N.A."/>
            <person name="Lawson P.A."/>
            <person name="Stevenson B.S."/>
        </authorList>
    </citation>
    <scope>NUCLEOTIDE SEQUENCE [LARGE SCALE GENOMIC DNA]</scope>
    <source>
        <strain evidence="4 5">MP-01</strain>
    </source>
</reference>
<organism evidence="4 5">
    <name type="scientific">Thermoanaerobaculum aquaticum</name>
    <dbReference type="NCBI Taxonomy" id="1312852"/>
    <lineage>
        <taxon>Bacteria</taxon>
        <taxon>Pseudomonadati</taxon>
        <taxon>Acidobacteriota</taxon>
        <taxon>Thermoanaerobaculia</taxon>
        <taxon>Thermoanaerobaculales</taxon>
        <taxon>Thermoanaerobaculaceae</taxon>
        <taxon>Thermoanaerobaculum</taxon>
    </lineage>
</organism>
<dbReference type="EC" id="7.1.1.-" evidence="2"/>
<evidence type="ECO:0000313" key="3">
    <source>
        <dbReference type="EMBL" id="HEQ88937.1"/>
    </source>
</evidence>
<keyword evidence="2" id="KW-0472">Membrane</keyword>
<dbReference type="EMBL" id="DSHW01000448">
    <property type="protein sequence ID" value="HEQ88937.1"/>
    <property type="molecule type" value="Genomic_DNA"/>
</dbReference>
<feature type="transmembrane region" description="Helical" evidence="2">
    <location>
        <begin position="12"/>
        <end position="30"/>
    </location>
</feature>
<keyword evidence="5" id="KW-1185">Reference proteome</keyword>
<dbReference type="InterPro" id="IPR001457">
    <property type="entry name" value="NADH_UbQ/plastoQ_OxRdtase_su6"/>
</dbReference>
<dbReference type="PANTHER" id="PTHR33269">
    <property type="entry name" value="NADH-UBIQUINONE OXIDOREDUCTASE CHAIN 6"/>
    <property type="match status" value="1"/>
</dbReference>
<reference evidence="3" key="2">
    <citation type="journal article" date="2020" name="mSystems">
        <title>Genome- and Community-Level Interaction Insights into Carbon Utilization and Element Cycling Functions of Hydrothermarchaeota in Hydrothermal Sediment.</title>
        <authorList>
            <person name="Zhou Z."/>
            <person name="Liu Y."/>
            <person name="Xu W."/>
            <person name="Pan J."/>
            <person name="Luo Z.H."/>
            <person name="Li M."/>
        </authorList>
    </citation>
    <scope>NUCLEOTIDE SEQUENCE [LARGE SCALE GENOMIC DNA]</scope>
    <source>
        <strain evidence="3">SpSt-186</strain>
    </source>
</reference>
<dbReference type="RefSeq" id="WP_038050496.1">
    <property type="nucleotide sequence ID" value="NZ_JMFG01000038.1"/>
</dbReference>
<keyword evidence="2" id="KW-1003">Cell membrane</keyword>
<evidence type="ECO:0000256" key="2">
    <source>
        <dbReference type="RuleBase" id="RU004429"/>
    </source>
</evidence>
<keyword evidence="2" id="KW-0520">NAD</keyword>
<name>A0A062XXV8_9BACT</name>
<dbReference type="GO" id="GO:0048038">
    <property type="term" value="F:quinone binding"/>
    <property type="evidence" value="ECO:0007669"/>
    <property type="project" value="UniProtKB-UniRule"/>
</dbReference>
<comment type="caution">
    <text evidence="4">The sequence shown here is derived from an EMBL/GenBank/DDBJ whole genome shotgun (WGS) entry which is preliminary data.</text>
</comment>